<comment type="caution">
    <text evidence="2">The sequence shown here is derived from an EMBL/GenBank/DDBJ whole genome shotgun (WGS) entry which is preliminary data.</text>
</comment>
<keyword evidence="1" id="KW-0812">Transmembrane</keyword>
<sequence length="82" mass="9635">MTRGPWFMVLSVLIAVVITQVSLWMRNIKPAKKISLWEHLLWERAPKDEQTKAYYRQRLMTGIIVLPATVLVLYALTEMYGR</sequence>
<keyword evidence="1" id="KW-0472">Membrane</keyword>
<name>A0A840N4J8_9BRAD</name>
<keyword evidence="1" id="KW-1133">Transmembrane helix</keyword>
<gene>
    <name evidence="2" type="ORF">HNQ36_001610</name>
</gene>
<dbReference type="AlphaFoldDB" id="A0A840N4J8"/>
<proteinExistence type="predicted"/>
<evidence type="ECO:0000313" key="3">
    <source>
        <dbReference type="Proteomes" id="UP000521227"/>
    </source>
</evidence>
<feature type="transmembrane region" description="Helical" evidence="1">
    <location>
        <begin position="6"/>
        <end position="25"/>
    </location>
</feature>
<evidence type="ECO:0000256" key="1">
    <source>
        <dbReference type="SAM" id="Phobius"/>
    </source>
</evidence>
<reference evidence="2 3" key="1">
    <citation type="submission" date="2020-08" db="EMBL/GenBank/DDBJ databases">
        <title>Genomic Encyclopedia of Type Strains, Phase IV (KMG-IV): sequencing the most valuable type-strain genomes for metagenomic binning, comparative biology and taxonomic classification.</title>
        <authorList>
            <person name="Goeker M."/>
        </authorList>
    </citation>
    <scope>NUCLEOTIDE SEQUENCE [LARGE SCALE GENOMIC DNA]</scope>
    <source>
        <strain evidence="2 3">DSM 17498</strain>
    </source>
</reference>
<protein>
    <submittedName>
        <fullName evidence="2">Uncharacterized protein</fullName>
    </submittedName>
</protein>
<evidence type="ECO:0000313" key="2">
    <source>
        <dbReference type="EMBL" id="MBB5051656.1"/>
    </source>
</evidence>
<organism evidence="2 3">
    <name type="scientific">Afipia massiliensis</name>
    <dbReference type="NCBI Taxonomy" id="211460"/>
    <lineage>
        <taxon>Bacteria</taxon>
        <taxon>Pseudomonadati</taxon>
        <taxon>Pseudomonadota</taxon>
        <taxon>Alphaproteobacteria</taxon>
        <taxon>Hyphomicrobiales</taxon>
        <taxon>Nitrobacteraceae</taxon>
        <taxon>Afipia</taxon>
    </lineage>
</organism>
<feature type="transmembrane region" description="Helical" evidence="1">
    <location>
        <begin position="59"/>
        <end position="77"/>
    </location>
</feature>
<dbReference type="EMBL" id="JACHIJ010000002">
    <property type="protein sequence ID" value="MBB5051656.1"/>
    <property type="molecule type" value="Genomic_DNA"/>
</dbReference>
<accession>A0A840N4J8</accession>
<dbReference type="Proteomes" id="UP000521227">
    <property type="component" value="Unassembled WGS sequence"/>
</dbReference>